<organism evidence="2 3">
    <name type="scientific">Holothuria leucospilota</name>
    <name type="common">Black long sea cucumber</name>
    <name type="synonym">Mertensiothuria leucospilota</name>
    <dbReference type="NCBI Taxonomy" id="206669"/>
    <lineage>
        <taxon>Eukaryota</taxon>
        <taxon>Metazoa</taxon>
        <taxon>Echinodermata</taxon>
        <taxon>Eleutherozoa</taxon>
        <taxon>Echinozoa</taxon>
        <taxon>Holothuroidea</taxon>
        <taxon>Aspidochirotacea</taxon>
        <taxon>Aspidochirotida</taxon>
        <taxon>Holothuriidae</taxon>
        <taxon>Holothuria</taxon>
    </lineage>
</organism>
<evidence type="ECO:0000256" key="1">
    <source>
        <dbReference type="SAM" id="Coils"/>
    </source>
</evidence>
<evidence type="ECO:0000313" key="2">
    <source>
        <dbReference type="EMBL" id="KAJ8031338.1"/>
    </source>
</evidence>
<protein>
    <submittedName>
        <fullName evidence="2">Uncharacterized protein</fullName>
    </submittedName>
</protein>
<sequence length="87" mass="10226">MSEMLAFTMESSLTDFLDAKEQDVGKSEAELKQVKEDELMLQRHKQQLQAIRTSLEIVCKQKQEEVQRCRQGLSQIQKNMYVKTFDK</sequence>
<dbReference type="EMBL" id="JAIZAY010000013">
    <property type="protein sequence ID" value="KAJ8031338.1"/>
    <property type="molecule type" value="Genomic_DNA"/>
</dbReference>
<accession>A0A9Q1BQR9</accession>
<keyword evidence="3" id="KW-1185">Reference proteome</keyword>
<keyword evidence="1" id="KW-0175">Coiled coil</keyword>
<dbReference type="AlphaFoldDB" id="A0A9Q1BQR9"/>
<evidence type="ECO:0000313" key="3">
    <source>
        <dbReference type="Proteomes" id="UP001152320"/>
    </source>
</evidence>
<gene>
    <name evidence="2" type="ORF">HOLleu_28038</name>
</gene>
<dbReference type="Proteomes" id="UP001152320">
    <property type="component" value="Chromosome 13"/>
</dbReference>
<feature type="coiled-coil region" evidence="1">
    <location>
        <begin position="17"/>
        <end position="79"/>
    </location>
</feature>
<proteinExistence type="predicted"/>
<comment type="caution">
    <text evidence="2">The sequence shown here is derived from an EMBL/GenBank/DDBJ whole genome shotgun (WGS) entry which is preliminary data.</text>
</comment>
<name>A0A9Q1BQR9_HOLLE</name>
<reference evidence="2" key="1">
    <citation type="submission" date="2021-10" db="EMBL/GenBank/DDBJ databases">
        <title>Tropical sea cucumber genome reveals ecological adaptation and Cuvierian tubules defense mechanism.</title>
        <authorList>
            <person name="Chen T."/>
        </authorList>
    </citation>
    <scope>NUCLEOTIDE SEQUENCE</scope>
    <source>
        <strain evidence="2">Nanhai2018</strain>
        <tissue evidence="2">Muscle</tissue>
    </source>
</reference>